<dbReference type="EMBL" id="SOHK01000007">
    <property type="protein sequence ID" value="TFD67990.1"/>
    <property type="molecule type" value="Genomic_DNA"/>
</dbReference>
<dbReference type="OrthoDB" id="1095921at2"/>
<sequence length="319" mass="35667">MPAHMENVDVPTNLAWHYSSAAGLQGIIATHSLRATSAAYMNDANELRTGVAALKKAYEREKPNLTDEEQALVESAGMLRDSAVFSTFLVSASKEHDLLTLWRYYGTDHVAYSIGFDRNVPLMPREQVGGENHPSPPPGYDYVEWDEVDGHRFRATPDPDYLGVLGGQWRDVTYVDRDGDDSHTEYIRNYVARRQSAEGRKKFWVDFGSIADSPINLEKDSGFADECEVRILMDLNPHWKFVKFRESRFGLVPYIELSTSVDADSQGFVPDGVPSHLPIQHIMVGPTANPEAAKLALRLFLDNAGYGDVQIGSSEIPFR</sequence>
<reference evidence="1 2" key="1">
    <citation type="submission" date="2019-03" db="EMBL/GenBank/DDBJ databases">
        <title>Genomics of glacier-inhabiting Cryobacterium strains.</title>
        <authorList>
            <person name="Liu Q."/>
            <person name="Xin Y.-H."/>
        </authorList>
    </citation>
    <scope>NUCLEOTIDE SEQUENCE [LARGE SCALE GENOMIC DNA]</scope>
    <source>
        <strain evidence="1 2">Sr36</strain>
    </source>
</reference>
<organism evidence="1 2">
    <name type="scientific">Cryobacterium ruanii</name>
    <dbReference type="NCBI Taxonomy" id="1259197"/>
    <lineage>
        <taxon>Bacteria</taxon>
        <taxon>Bacillati</taxon>
        <taxon>Actinomycetota</taxon>
        <taxon>Actinomycetes</taxon>
        <taxon>Micrococcales</taxon>
        <taxon>Microbacteriaceae</taxon>
        <taxon>Cryobacterium</taxon>
    </lineage>
</organism>
<dbReference type="RefSeq" id="WP_134554880.1">
    <property type="nucleotide sequence ID" value="NZ_SOHK01000007.1"/>
</dbReference>
<accession>A0A4R9AQC9</accession>
<comment type="caution">
    <text evidence="1">The sequence shown here is derived from an EMBL/GenBank/DDBJ whole genome shotgun (WGS) entry which is preliminary data.</text>
</comment>
<keyword evidence="2" id="KW-1185">Reference proteome</keyword>
<dbReference type="AlphaFoldDB" id="A0A4R9AQC9"/>
<evidence type="ECO:0000313" key="2">
    <source>
        <dbReference type="Proteomes" id="UP000298154"/>
    </source>
</evidence>
<evidence type="ECO:0000313" key="1">
    <source>
        <dbReference type="EMBL" id="TFD67990.1"/>
    </source>
</evidence>
<dbReference type="Pfam" id="PF11185">
    <property type="entry name" value="DUF2971"/>
    <property type="match status" value="1"/>
</dbReference>
<name>A0A4R9AQC9_9MICO</name>
<dbReference type="InterPro" id="IPR021352">
    <property type="entry name" value="DUF2971"/>
</dbReference>
<protein>
    <submittedName>
        <fullName evidence="1">DUF2971 domain-containing protein</fullName>
    </submittedName>
</protein>
<dbReference type="Proteomes" id="UP000298154">
    <property type="component" value="Unassembled WGS sequence"/>
</dbReference>
<gene>
    <name evidence="1" type="ORF">E3T47_05195</name>
</gene>
<proteinExistence type="predicted"/>